<organism evidence="2 3">
    <name type="scientific">Carboxydichorda subterranea</name>
    <dbReference type="NCBI Taxonomy" id="3109565"/>
    <lineage>
        <taxon>Bacteria</taxon>
        <taxon>Bacillati</taxon>
        <taxon>Bacillota</taxon>
        <taxon>Limnochordia</taxon>
        <taxon>Limnochordales</taxon>
        <taxon>Geochordaceae</taxon>
        <taxon>Carboxydichorda</taxon>
    </lineage>
</organism>
<dbReference type="RefSeq" id="WP_324718020.1">
    <property type="nucleotide sequence ID" value="NZ_CP141615.1"/>
</dbReference>
<dbReference type="Pfam" id="PF01497">
    <property type="entry name" value="Peripla_BP_2"/>
    <property type="match status" value="1"/>
</dbReference>
<dbReference type="InterPro" id="IPR051030">
    <property type="entry name" value="Vitamin_B12-ABC_binding"/>
</dbReference>
<dbReference type="InterPro" id="IPR002491">
    <property type="entry name" value="ABC_transptr_periplasmic_BD"/>
</dbReference>
<dbReference type="Gene3D" id="3.40.50.1980">
    <property type="entry name" value="Nitrogenase molybdenum iron protein domain"/>
    <property type="match status" value="2"/>
</dbReference>
<sequence>MRIVSLVPSATELVWALGLTDHLVGRSHECDFPPEVAGVPVVTASLIPPGVTGAELDALVSRAVREHGSLYTLDRDQISRLRPDLILTQGLCEVCAVAYDEVKAATADLQVHVAAPVILSLQPMTLADVLAQLETVASAAGIEARGREVRRGLEARLEAVRRRSEGLANRPRVFCMEWLQPPWCAGHWVPEMVELAGGSNPLGQPGQQSRRLGWDAIRGCDPDVIVLMPCGYDLQQTVAEYRDLRRRGRLPTWWDELRAVRERRVFAVQASAYFNRPGPRVVDGVETLAEVLHPDLFGSLRLRSSWLPVERG</sequence>
<keyword evidence="3" id="KW-1185">Reference proteome</keyword>
<gene>
    <name evidence="2" type="ORF">U7230_07080</name>
</gene>
<dbReference type="PANTHER" id="PTHR42860">
    <property type="entry name" value="VITAMIN B12-BINDING PROTEIN"/>
    <property type="match status" value="1"/>
</dbReference>
<dbReference type="Proteomes" id="UP001332192">
    <property type="component" value="Chromosome"/>
</dbReference>
<name>A0ABZ1C414_9FIRM</name>
<dbReference type="PANTHER" id="PTHR42860:SF1">
    <property type="entry name" value="VITAMIN B12-BINDING PROTEIN"/>
    <property type="match status" value="1"/>
</dbReference>
<evidence type="ECO:0000313" key="2">
    <source>
        <dbReference type="EMBL" id="WRP18748.1"/>
    </source>
</evidence>
<proteinExistence type="predicted"/>
<evidence type="ECO:0000313" key="3">
    <source>
        <dbReference type="Proteomes" id="UP001332192"/>
    </source>
</evidence>
<dbReference type="PROSITE" id="PS50983">
    <property type="entry name" value="FE_B12_PBP"/>
    <property type="match status" value="1"/>
</dbReference>
<dbReference type="SUPFAM" id="SSF53807">
    <property type="entry name" value="Helical backbone' metal receptor"/>
    <property type="match status" value="1"/>
</dbReference>
<protein>
    <submittedName>
        <fullName evidence="2">Cobalamin-binding protein</fullName>
    </submittedName>
</protein>
<feature type="domain" description="Fe/B12 periplasmic-binding" evidence="1">
    <location>
        <begin position="2"/>
        <end position="296"/>
    </location>
</feature>
<dbReference type="EMBL" id="CP141615">
    <property type="protein sequence ID" value="WRP18748.1"/>
    <property type="molecule type" value="Genomic_DNA"/>
</dbReference>
<accession>A0ABZ1C414</accession>
<reference evidence="2 3" key="1">
    <citation type="journal article" date="2024" name="Front. Microbiol.">
        <title>Novel thermophilic genera Geochorda gen. nov. and Carboxydochorda gen. nov. from the deep terrestrial subsurface reveal the ecophysiological diversity in the class Limnochordia.</title>
        <authorList>
            <person name="Karnachuk O.V."/>
            <person name="Lukina A.P."/>
            <person name="Avakyan M.R."/>
            <person name="Kadnikov V.V."/>
            <person name="Begmatov S."/>
            <person name="Beletsky A.V."/>
            <person name="Vlasova K.G."/>
            <person name="Novikov A.A."/>
            <person name="Shcherbakova V.A."/>
            <person name="Mardanov A.V."/>
            <person name="Ravin N.V."/>
        </authorList>
    </citation>
    <scope>NUCLEOTIDE SEQUENCE [LARGE SCALE GENOMIC DNA]</scope>
    <source>
        <strain evidence="2 3">L945</strain>
    </source>
</reference>
<dbReference type="CDD" id="cd01144">
    <property type="entry name" value="BtuF"/>
    <property type="match status" value="1"/>
</dbReference>
<evidence type="ECO:0000259" key="1">
    <source>
        <dbReference type="PROSITE" id="PS50983"/>
    </source>
</evidence>